<dbReference type="Proteomes" id="UP000287651">
    <property type="component" value="Unassembled WGS sequence"/>
</dbReference>
<sequence length="199" mass="22304">MTTARKDWAWIPGYIPELSVDASFPVRERSPHLLSSLSASSSSSSSALFPFVLSRLTGWPAFSFFLLRGGIWIVLQQFLPYLQLIRPFPVKWRQLRHDAPAVAPEALPAHPPSRRVCPTHEYHCLTLSFSLSTLFSPTVLALEPRSWIRSFHPSMALLLSATRSQPLCFLGCRGDGLFPSSFRCTPSLFLLKPSFLPCC</sequence>
<accession>A0A426ZFT4</accession>
<comment type="caution">
    <text evidence="1">The sequence shown here is derived from an EMBL/GenBank/DDBJ whole genome shotgun (WGS) entry which is preliminary data.</text>
</comment>
<reference evidence="1 2" key="1">
    <citation type="journal article" date="2014" name="Agronomy (Basel)">
        <title>A Draft Genome Sequence for Ensete ventricosum, the Drought-Tolerant Tree Against Hunger.</title>
        <authorList>
            <person name="Harrison J."/>
            <person name="Moore K.A."/>
            <person name="Paszkiewicz K."/>
            <person name="Jones T."/>
            <person name="Grant M."/>
            <person name="Ambacheew D."/>
            <person name="Muzemil S."/>
            <person name="Studholme D.J."/>
        </authorList>
    </citation>
    <scope>NUCLEOTIDE SEQUENCE [LARGE SCALE GENOMIC DNA]</scope>
</reference>
<dbReference type="EMBL" id="AMZH03006838">
    <property type="protein sequence ID" value="RRT62826.1"/>
    <property type="molecule type" value="Genomic_DNA"/>
</dbReference>
<name>A0A426ZFT4_ENSVE</name>
<protein>
    <submittedName>
        <fullName evidence="1">Uncharacterized protein</fullName>
    </submittedName>
</protein>
<organism evidence="1 2">
    <name type="scientific">Ensete ventricosum</name>
    <name type="common">Abyssinian banana</name>
    <name type="synonym">Musa ensete</name>
    <dbReference type="NCBI Taxonomy" id="4639"/>
    <lineage>
        <taxon>Eukaryota</taxon>
        <taxon>Viridiplantae</taxon>
        <taxon>Streptophyta</taxon>
        <taxon>Embryophyta</taxon>
        <taxon>Tracheophyta</taxon>
        <taxon>Spermatophyta</taxon>
        <taxon>Magnoliopsida</taxon>
        <taxon>Liliopsida</taxon>
        <taxon>Zingiberales</taxon>
        <taxon>Musaceae</taxon>
        <taxon>Ensete</taxon>
    </lineage>
</organism>
<proteinExistence type="predicted"/>
<evidence type="ECO:0000313" key="2">
    <source>
        <dbReference type="Proteomes" id="UP000287651"/>
    </source>
</evidence>
<evidence type="ECO:0000313" key="1">
    <source>
        <dbReference type="EMBL" id="RRT62826.1"/>
    </source>
</evidence>
<gene>
    <name evidence="1" type="ORF">B296_00034065</name>
</gene>
<dbReference type="AlphaFoldDB" id="A0A426ZFT4"/>